<organism evidence="1 2">
    <name type="scientific">Paenibacillus turicensis</name>
    <dbReference type="NCBI Taxonomy" id="160487"/>
    <lineage>
        <taxon>Bacteria</taxon>
        <taxon>Bacillati</taxon>
        <taxon>Bacillota</taxon>
        <taxon>Bacilli</taxon>
        <taxon>Bacillales</taxon>
        <taxon>Paenibacillaceae</taxon>
        <taxon>Paenibacillus</taxon>
    </lineage>
</organism>
<protein>
    <submittedName>
        <fullName evidence="1">HK97 gp10 family phage protein</fullName>
    </submittedName>
</protein>
<dbReference type="EMBL" id="JAGGKG010000021">
    <property type="protein sequence ID" value="MBP1907079.1"/>
    <property type="molecule type" value="Genomic_DNA"/>
</dbReference>
<gene>
    <name evidence="1" type="ORF">J2Z32_003744</name>
</gene>
<proteinExistence type="predicted"/>
<reference evidence="1 2" key="1">
    <citation type="submission" date="2021-03" db="EMBL/GenBank/DDBJ databases">
        <title>Genomic Encyclopedia of Type Strains, Phase IV (KMG-IV): sequencing the most valuable type-strain genomes for metagenomic binning, comparative biology and taxonomic classification.</title>
        <authorList>
            <person name="Goeker M."/>
        </authorList>
    </citation>
    <scope>NUCLEOTIDE SEQUENCE [LARGE SCALE GENOMIC DNA]</scope>
    <source>
        <strain evidence="1 2">DSM 14349</strain>
    </source>
</reference>
<dbReference type="InterPro" id="IPR010064">
    <property type="entry name" value="HK97-gp10_tail"/>
</dbReference>
<dbReference type="Proteomes" id="UP001519272">
    <property type="component" value="Unassembled WGS sequence"/>
</dbReference>
<dbReference type="Pfam" id="PF04883">
    <property type="entry name" value="HK97-gp10_like"/>
    <property type="match status" value="1"/>
</dbReference>
<dbReference type="NCBIfam" id="TIGR01725">
    <property type="entry name" value="phge_HK97_gp10"/>
    <property type="match status" value="1"/>
</dbReference>
<evidence type="ECO:0000313" key="2">
    <source>
        <dbReference type="Proteomes" id="UP001519272"/>
    </source>
</evidence>
<sequence length="130" mass="14587">MTGMEITGIDTMLADIRNRFQGGANKVERVALRAAGEVIAQEEKSIVAVSDRDGVTHIRDDIYVTRVSRKDGMKYVLVKNSKRTSWRTHFEEFGTSKQSARPFKEPAFQARKGAALQIIANTFREGLKRG</sequence>
<keyword evidence="2" id="KW-1185">Reference proteome</keyword>
<comment type="caution">
    <text evidence="1">The sequence shown here is derived from an EMBL/GenBank/DDBJ whole genome shotgun (WGS) entry which is preliminary data.</text>
</comment>
<evidence type="ECO:0000313" key="1">
    <source>
        <dbReference type="EMBL" id="MBP1907079.1"/>
    </source>
</evidence>
<accession>A0ABS4FX80</accession>
<dbReference type="RefSeq" id="WP_210090664.1">
    <property type="nucleotide sequence ID" value="NZ_JAGGKG010000021.1"/>
</dbReference>
<name>A0ABS4FX80_9BACL</name>